<keyword evidence="2" id="KW-0560">Oxidoreductase</keyword>
<protein>
    <submittedName>
        <fullName evidence="3">Short-chain dehydrogenase/reductase SDR</fullName>
    </submittedName>
</protein>
<dbReference type="PATRIC" id="fig|1280954.3.peg.903"/>
<evidence type="ECO:0000313" key="4">
    <source>
        <dbReference type="Proteomes" id="UP000027100"/>
    </source>
</evidence>
<dbReference type="PROSITE" id="PS00061">
    <property type="entry name" value="ADH_SHORT"/>
    <property type="match status" value="1"/>
</dbReference>
<name>A0A062VN10_9PROT</name>
<reference evidence="3 4" key="1">
    <citation type="journal article" date="2014" name="Antonie Van Leeuwenhoek">
        <title>Hyphomonas beringensis sp. nov. and Hyphomonas chukchiensis sp. nov., isolated from surface seawater of the Bering Sea and Chukchi Sea.</title>
        <authorList>
            <person name="Li C."/>
            <person name="Lai Q."/>
            <person name="Li G."/>
            <person name="Dong C."/>
            <person name="Wang J."/>
            <person name="Liao Y."/>
            <person name="Shao Z."/>
        </authorList>
    </citation>
    <scope>NUCLEOTIDE SEQUENCE [LARGE SCALE GENOMIC DNA]</scope>
    <source>
        <strain evidence="3 4">PS728</strain>
    </source>
</reference>
<gene>
    <name evidence="3" type="ORF">HPO_04460</name>
</gene>
<dbReference type="FunFam" id="3.40.50.720:FF:000084">
    <property type="entry name" value="Short-chain dehydrogenase reductase"/>
    <property type="match status" value="1"/>
</dbReference>
<dbReference type="Gene3D" id="3.40.50.720">
    <property type="entry name" value="NAD(P)-binding Rossmann-like Domain"/>
    <property type="match status" value="1"/>
</dbReference>
<dbReference type="STRING" id="1280954.HPO_04460"/>
<evidence type="ECO:0000256" key="1">
    <source>
        <dbReference type="ARBA" id="ARBA00006484"/>
    </source>
</evidence>
<dbReference type="EMBL" id="ARYM01000004">
    <property type="protein sequence ID" value="KCZ99611.1"/>
    <property type="molecule type" value="Genomic_DNA"/>
</dbReference>
<dbReference type="PANTHER" id="PTHR42760:SF115">
    <property type="entry name" value="3-OXOACYL-[ACYL-CARRIER-PROTEIN] REDUCTASE FABG"/>
    <property type="match status" value="1"/>
</dbReference>
<dbReference type="AlphaFoldDB" id="A0A062VN10"/>
<comment type="similarity">
    <text evidence="1">Belongs to the short-chain dehydrogenases/reductases (SDR) family.</text>
</comment>
<comment type="caution">
    <text evidence="3">The sequence shown here is derived from an EMBL/GenBank/DDBJ whole genome shotgun (WGS) entry which is preliminary data.</text>
</comment>
<dbReference type="InterPro" id="IPR020904">
    <property type="entry name" value="Sc_DH/Rdtase_CS"/>
</dbReference>
<dbReference type="SUPFAM" id="SSF51735">
    <property type="entry name" value="NAD(P)-binding Rossmann-fold domains"/>
    <property type="match status" value="1"/>
</dbReference>
<dbReference type="PANTHER" id="PTHR42760">
    <property type="entry name" value="SHORT-CHAIN DEHYDROGENASES/REDUCTASES FAMILY MEMBER"/>
    <property type="match status" value="1"/>
</dbReference>
<proteinExistence type="inferred from homology"/>
<dbReference type="OrthoDB" id="9789398at2"/>
<dbReference type="eggNOG" id="COG1028">
    <property type="taxonomic scope" value="Bacteria"/>
</dbReference>
<sequence length="234" mass="24809">MATAKALAEQGGTVVLTGRNQEKGEAAVGHLKQETGALAHFYQLDVSDAAAVSEVAARINREVGQVYGLVANAAAIFPGAAFDLAPEDWRKTFAVTLDGSFYCAQAFGRLMKDVGGSIVLVSSVAASKAIWPPPVVSYSASKAALSHLAAVLGVEWAQHGIRVNAIEPGHIETELTLRAKERRPEMMEKWIADVPQGRLITPEEIGETICFLLSDLSSSMTASVLTADGGFSRR</sequence>
<evidence type="ECO:0000256" key="2">
    <source>
        <dbReference type="ARBA" id="ARBA00023002"/>
    </source>
</evidence>
<dbReference type="Pfam" id="PF13561">
    <property type="entry name" value="adh_short_C2"/>
    <property type="match status" value="1"/>
</dbReference>
<dbReference type="Proteomes" id="UP000027100">
    <property type="component" value="Unassembled WGS sequence"/>
</dbReference>
<evidence type="ECO:0000313" key="3">
    <source>
        <dbReference type="EMBL" id="KCZ99611.1"/>
    </source>
</evidence>
<dbReference type="InterPro" id="IPR036291">
    <property type="entry name" value="NAD(P)-bd_dom_sf"/>
</dbReference>
<dbReference type="GO" id="GO:0016616">
    <property type="term" value="F:oxidoreductase activity, acting on the CH-OH group of donors, NAD or NADP as acceptor"/>
    <property type="evidence" value="ECO:0007669"/>
    <property type="project" value="TreeGrafter"/>
</dbReference>
<organism evidence="3 4">
    <name type="scientific">Hyphomonas polymorpha PS728</name>
    <dbReference type="NCBI Taxonomy" id="1280954"/>
    <lineage>
        <taxon>Bacteria</taxon>
        <taxon>Pseudomonadati</taxon>
        <taxon>Pseudomonadota</taxon>
        <taxon>Alphaproteobacteria</taxon>
        <taxon>Hyphomonadales</taxon>
        <taxon>Hyphomonadaceae</taxon>
        <taxon>Hyphomonas</taxon>
    </lineage>
</organism>
<dbReference type="InterPro" id="IPR002347">
    <property type="entry name" value="SDR_fam"/>
</dbReference>
<keyword evidence="4" id="KW-1185">Reference proteome</keyword>
<dbReference type="PRINTS" id="PR00081">
    <property type="entry name" value="GDHRDH"/>
</dbReference>
<accession>A0A062VN10</accession>